<accession>A0ABS9KVP8</accession>
<dbReference type="Pfam" id="PF08811">
    <property type="entry name" value="DUF1800"/>
    <property type="match status" value="1"/>
</dbReference>
<gene>
    <name evidence="1" type="ORF">LZZ85_19210</name>
</gene>
<evidence type="ECO:0000313" key="2">
    <source>
        <dbReference type="Proteomes" id="UP001165367"/>
    </source>
</evidence>
<protein>
    <submittedName>
        <fullName evidence="1">DUF1800 domain-containing protein</fullName>
    </submittedName>
</protein>
<name>A0ABS9KVP8_9BACT</name>
<dbReference type="RefSeq" id="WP_237874973.1">
    <property type="nucleotide sequence ID" value="NZ_JAKLTR010000013.1"/>
</dbReference>
<keyword evidence="2" id="KW-1185">Reference proteome</keyword>
<dbReference type="InterPro" id="IPR014917">
    <property type="entry name" value="DUF1800"/>
</dbReference>
<dbReference type="EMBL" id="JAKLTR010000013">
    <property type="protein sequence ID" value="MCG2616437.1"/>
    <property type="molecule type" value="Genomic_DNA"/>
</dbReference>
<reference evidence="1" key="1">
    <citation type="submission" date="2022-01" db="EMBL/GenBank/DDBJ databases">
        <authorList>
            <person name="Jo J.-H."/>
            <person name="Im W.-T."/>
        </authorList>
    </citation>
    <scope>NUCLEOTIDE SEQUENCE</scope>
    <source>
        <strain evidence="1">NA20</strain>
    </source>
</reference>
<evidence type="ECO:0000313" key="1">
    <source>
        <dbReference type="EMBL" id="MCG2616437.1"/>
    </source>
</evidence>
<proteinExistence type="predicted"/>
<sequence length="550" mass="62888">MDRRAFLTAGRTKNAPIPAAPEFRTESGLNEYQGAWTRNEAQHLLKRLMFGSAKQDIDYFSSRTMQQAVDELLNPASQFPAPPVNDYTEDMADPVVAPGATWINDPTDNNELNEFRQESFKKWWAGVMLNQDRSIREKLTLMWADHFGTETNTIRNAHFIYKHNDLLRKDCLGNFRKMVKDVTIDPGMLIYLNGYLNEATAPDENYARELMELYTLGKGPTVAYTEPDVRTAASVLTGWRINPDTLEVYFDPAKHDIKSKTFSSYYNNTVIPGRTGADGALETDDLISMLFAKQETSKYICRCIYRWFVYYKIDAAAEANVIVPLSIIFRSNNYEIKPVLEALFKSEHFFDVLNQGCLIKSPVDHVIGCMREFNVVFPAVADYTDAYGMWSFIRSFMQAMGQNIGDPPDVSGWPAYYQEPAYHEMWITHDTLPKRNQFTDLMTWNGHTRNEKTIIIDVIAFTKTLSNPGDPNRLVADALGVMYRVPVSDTAIQSIKQSILLSGQTQDYYWTNAWNGYLSDPGNMQAQTIISNRLKSLYQYLMNLSEYQLS</sequence>
<comment type="caution">
    <text evidence="1">The sequence shown here is derived from an EMBL/GenBank/DDBJ whole genome shotgun (WGS) entry which is preliminary data.</text>
</comment>
<dbReference type="Proteomes" id="UP001165367">
    <property type="component" value="Unassembled WGS sequence"/>
</dbReference>
<organism evidence="1 2">
    <name type="scientific">Terrimonas ginsenosidimutans</name>
    <dbReference type="NCBI Taxonomy" id="2908004"/>
    <lineage>
        <taxon>Bacteria</taxon>
        <taxon>Pseudomonadati</taxon>
        <taxon>Bacteroidota</taxon>
        <taxon>Chitinophagia</taxon>
        <taxon>Chitinophagales</taxon>
        <taxon>Chitinophagaceae</taxon>
        <taxon>Terrimonas</taxon>
    </lineage>
</organism>